<feature type="compositionally biased region" description="Polar residues" evidence="2">
    <location>
        <begin position="562"/>
        <end position="571"/>
    </location>
</feature>
<feature type="region of interest" description="Disordered" evidence="2">
    <location>
        <begin position="542"/>
        <end position="687"/>
    </location>
</feature>
<feature type="region of interest" description="Disordered" evidence="2">
    <location>
        <begin position="59"/>
        <end position="101"/>
    </location>
</feature>
<gene>
    <name evidence="4" type="ORF">P280DRAFT_505883</name>
</gene>
<keyword evidence="1" id="KW-0539">Nucleus</keyword>
<keyword evidence="5" id="KW-1185">Reference proteome</keyword>
<dbReference type="Pfam" id="PF00172">
    <property type="entry name" value="Zn_clus"/>
    <property type="match status" value="1"/>
</dbReference>
<feature type="region of interest" description="Disordered" evidence="2">
    <location>
        <begin position="1"/>
        <end position="20"/>
    </location>
</feature>
<feature type="compositionally biased region" description="Low complexity" evidence="2">
    <location>
        <begin position="79"/>
        <end position="95"/>
    </location>
</feature>
<dbReference type="PROSITE" id="PS00463">
    <property type="entry name" value="ZN2_CY6_FUNGAL_1"/>
    <property type="match status" value="1"/>
</dbReference>
<feature type="compositionally biased region" description="Polar residues" evidence="2">
    <location>
        <begin position="622"/>
        <end position="638"/>
    </location>
</feature>
<evidence type="ECO:0000259" key="3">
    <source>
        <dbReference type="PROSITE" id="PS50048"/>
    </source>
</evidence>
<dbReference type="InterPro" id="IPR001138">
    <property type="entry name" value="Zn2Cys6_DnaBD"/>
</dbReference>
<dbReference type="GO" id="GO:0000981">
    <property type="term" value="F:DNA-binding transcription factor activity, RNA polymerase II-specific"/>
    <property type="evidence" value="ECO:0007669"/>
    <property type="project" value="InterPro"/>
</dbReference>
<reference evidence="4" key="1">
    <citation type="journal article" date="2020" name="Stud. Mycol.">
        <title>101 Dothideomycetes genomes: a test case for predicting lifestyles and emergence of pathogens.</title>
        <authorList>
            <person name="Haridas S."/>
            <person name="Albert R."/>
            <person name="Binder M."/>
            <person name="Bloem J."/>
            <person name="Labutti K."/>
            <person name="Salamov A."/>
            <person name="Andreopoulos B."/>
            <person name="Baker S."/>
            <person name="Barry K."/>
            <person name="Bills G."/>
            <person name="Bluhm B."/>
            <person name="Cannon C."/>
            <person name="Castanera R."/>
            <person name="Culley D."/>
            <person name="Daum C."/>
            <person name="Ezra D."/>
            <person name="Gonzalez J."/>
            <person name="Henrissat B."/>
            <person name="Kuo A."/>
            <person name="Liang C."/>
            <person name="Lipzen A."/>
            <person name="Lutzoni F."/>
            <person name="Magnuson J."/>
            <person name="Mondo S."/>
            <person name="Nolan M."/>
            <person name="Ohm R."/>
            <person name="Pangilinan J."/>
            <person name="Park H.-J."/>
            <person name="Ramirez L."/>
            <person name="Alfaro M."/>
            <person name="Sun H."/>
            <person name="Tritt A."/>
            <person name="Yoshinaga Y."/>
            <person name="Zwiers L.-H."/>
            <person name="Turgeon B."/>
            <person name="Goodwin S."/>
            <person name="Spatafora J."/>
            <person name="Crous P."/>
            <person name="Grigoriev I."/>
        </authorList>
    </citation>
    <scope>NUCLEOTIDE SEQUENCE</scope>
    <source>
        <strain evidence="4">CBS 473.64</strain>
    </source>
</reference>
<dbReference type="SUPFAM" id="SSF57701">
    <property type="entry name" value="Zn2/Cys6 DNA-binding domain"/>
    <property type="match status" value="1"/>
</dbReference>
<feature type="compositionally biased region" description="Low complexity" evidence="2">
    <location>
        <begin position="639"/>
        <end position="650"/>
    </location>
</feature>
<feature type="compositionally biased region" description="Basic and acidic residues" evidence="2">
    <location>
        <begin position="662"/>
        <end position="672"/>
    </location>
</feature>
<evidence type="ECO:0000256" key="2">
    <source>
        <dbReference type="SAM" id="MobiDB-lite"/>
    </source>
</evidence>
<accession>A0A6A6S5M1</accession>
<dbReference type="InterPro" id="IPR036864">
    <property type="entry name" value="Zn2-C6_fun-type_DNA-bd_sf"/>
</dbReference>
<dbReference type="EMBL" id="MU006781">
    <property type="protein sequence ID" value="KAF2642472.1"/>
    <property type="molecule type" value="Genomic_DNA"/>
</dbReference>
<dbReference type="PANTHER" id="PTHR38791:SF12">
    <property type="entry name" value="TRANSCRIPTION FACTOR DOMAIN-CONTAINING PROTEIN-RELATED"/>
    <property type="match status" value="1"/>
</dbReference>
<organism evidence="4 5">
    <name type="scientific">Massarina eburnea CBS 473.64</name>
    <dbReference type="NCBI Taxonomy" id="1395130"/>
    <lineage>
        <taxon>Eukaryota</taxon>
        <taxon>Fungi</taxon>
        <taxon>Dikarya</taxon>
        <taxon>Ascomycota</taxon>
        <taxon>Pezizomycotina</taxon>
        <taxon>Dothideomycetes</taxon>
        <taxon>Pleosporomycetidae</taxon>
        <taxon>Pleosporales</taxon>
        <taxon>Massarineae</taxon>
        <taxon>Massarinaceae</taxon>
        <taxon>Massarina</taxon>
    </lineage>
</organism>
<evidence type="ECO:0000256" key="1">
    <source>
        <dbReference type="ARBA" id="ARBA00023242"/>
    </source>
</evidence>
<dbReference type="Proteomes" id="UP000799753">
    <property type="component" value="Unassembled WGS sequence"/>
</dbReference>
<dbReference type="CDD" id="cd00067">
    <property type="entry name" value="GAL4"/>
    <property type="match status" value="1"/>
</dbReference>
<evidence type="ECO:0000313" key="5">
    <source>
        <dbReference type="Proteomes" id="UP000799753"/>
    </source>
</evidence>
<sequence length="739" mass="82514">MSSYRGRPSKGCDSCRSRKVKCDETKPICVRCTKSGHECRYRDHADLLFRNQTVQAAQKAEDSWRKRSKLHQRKGSDNTTPTSTSPPKTQKPISSSERHASIATRPDVESFVDFSSFNKLFLAPTIQPDIRRLAYERLIYDFVVVESPSNPPGEVSDALWDFIPHLYEQARPGSCVSTIIEAVSYVNFASRCHAPQAIALSEESISKGIKLLQATIADKDMSLTDEALCSVFMMGLYENLALARWAGTYAAHSNGASALLQLRTVEQFCTNPISTRLYETLSYTMLISNLQNATLPPLPAKNISATRKNDPQSYSSSGVHVIQLIHGLAKMHSKWHEIKHSSLPPTGRLELYGLLQTALHLDTEFQAWEGTIPRTGRYQMESNTLDARSTYEARWRNFLLESRGAPDEIHSYPSIRRCWTWMFYRTCRMIILRDQLEILNWMFKLQPPTQEELAVYQQKNATPEKPAPIIPDNVGLQIHHSFATMHLTNIVEKSSSAVLGTFTVPMYGKTDHDICGMRGYTVLWSLGVMDAVLKSGLIPDSGAPASPPNSASASSFQHRRTSSGGISSFGQLMNGIPAPSPAMFRMPPQNMHSLYRQGPLNGPQLNEFPKLPPLQTQTQTQMSPHSTCNSQSPIHTHTSPQASSSKSRSPSPFPSAHKTKRHIFDSSPHHPFDSPTTLPTLDFSTPTPKPIDIAARREWINRVLCYLGIELGIKKALVVPITEGYLDTCRAQMETLFAA</sequence>
<evidence type="ECO:0000313" key="4">
    <source>
        <dbReference type="EMBL" id="KAF2642472.1"/>
    </source>
</evidence>
<dbReference type="AlphaFoldDB" id="A0A6A6S5M1"/>
<protein>
    <recommendedName>
        <fullName evidence="3">Zn(2)-C6 fungal-type domain-containing protein</fullName>
    </recommendedName>
</protein>
<dbReference type="Gene3D" id="4.10.240.10">
    <property type="entry name" value="Zn(2)-C6 fungal-type DNA-binding domain"/>
    <property type="match status" value="1"/>
</dbReference>
<dbReference type="SMART" id="SM00066">
    <property type="entry name" value="GAL4"/>
    <property type="match status" value="1"/>
</dbReference>
<proteinExistence type="predicted"/>
<dbReference type="OrthoDB" id="2991872at2759"/>
<dbReference type="PROSITE" id="PS50048">
    <property type="entry name" value="ZN2_CY6_FUNGAL_2"/>
    <property type="match status" value="1"/>
</dbReference>
<dbReference type="GO" id="GO:0008270">
    <property type="term" value="F:zinc ion binding"/>
    <property type="evidence" value="ECO:0007669"/>
    <property type="project" value="InterPro"/>
</dbReference>
<dbReference type="PANTHER" id="PTHR38791">
    <property type="entry name" value="ZN(II)2CYS6 TRANSCRIPTION FACTOR (EUROFUNG)-RELATED-RELATED"/>
    <property type="match status" value="1"/>
</dbReference>
<feature type="domain" description="Zn(2)-C6 fungal-type" evidence="3">
    <location>
        <begin position="11"/>
        <end position="41"/>
    </location>
</feature>
<feature type="compositionally biased region" description="Polar residues" evidence="2">
    <location>
        <begin position="674"/>
        <end position="686"/>
    </location>
</feature>
<feature type="compositionally biased region" description="Low complexity" evidence="2">
    <location>
        <begin position="542"/>
        <end position="555"/>
    </location>
</feature>
<dbReference type="InterPro" id="IPR053175">
    <property type="entry name" value="DHMBA_Reg_Transcription_Factor"/>
</dbReference>
<name>A0A6A6S5M1_9PLEO</name>